<dbReference type="OMA" id="TRFDKEW"/>
<feature type="compositionally biased region" description="Low complexity" evidence="1">
    <location>
        <begin position="17"/>
        <end position="35"/>
    </location>
</feature>
<proteinExistence type="predicted"/>
<dbReference type="InterPro" id="IPR037737">
    <property type="entry name" value="Srf1"/>
</dbReference>
<evidence type="ECO:0000256" key="2">
    <source>
        <dbReference type="SAM" id="Phobius"/>
    </source>
</evidence>
<dbReference type="AlphaFoldDB" id="A0A1G4M7R1"/>
<evidence type="ECO:0000256" key="1">
    <source>
        <dbReference type="SAM" id="MobiDB-lite"/>
    </source>
</evidence>
<feature type="transmembrane region" description="Helical" evidence="2">
    <location>
        <begin position="421"/>
        <end position="445"/>
    </location>
</feature>
<keyword evidence="2" id="KW-0812">Transmembrane</keyword>
<feature type="transmembrane region" description="Helical" evidence="2">
    <location>
        <begin position="293"/>
        <end position="314"/>
    </location>
</feature>
<keyword evidence="2" id="KW-1133">Transmembrane helix</keyword>
<dbReference type="GO" id="GO:0071944">
    <property type="term" value="C:cell periphery"/>
    <property type="evidence" value="ECO:0007669"/>
    <property type="project" value="TreeGrafter"/>
</dbReference>
<evidence type="ECO:0000313" key="3">
    <source>
        <dbReference type="EMBL" id="SCV99844.1"/>
    </source>
</evidence>
<gene>
    <name evidence="3" type="ORF">LAFE_0B03752G</name>
</gene>
<reference evidence="4" key="1">
    <citation type="submission" date="2016-03" db="EMBL/GenBank/DDBJ databases">
        <authorList>
            <person name="Devillers H."/>
        </authorList>
    </citation>
    <scope>NUCLEOTIDE SEQUENCE [LARGE SCALE GENOMIC DNA]</scope>
</reference>
<accession>A0A1G4M7R1</accession>
<dbReference type="EMBL" id="LT598489">
    <property type="protein sequence ID" value="SCV99844.1"/>
    <property type="molecule type" value="Genomic_DNA"/>
</dbReference>
<feature type="transmembrane region" description="Helical" evidence="2">
    <location>
        <begin position="334"/>
        <end position="352"/>
    </location>
</feature>
<feature type="transmembrane region" description="Helical" evidence="2">
    <location>
        <begin position="373"/>
        <end position="395"/>
    </location>
</feature>
<name>A0A1G4M7R1_LACFM</name>
<dbReference type="Proteomes" id="UP000190831">
    <property type="component" value="Chromosome B"/>
</dbReference>
<evidence type="ECO:0000313" key="4">
    <source>
        <dbReference type="Proteomes" id="UP000190831"/>
    </source>
</evidence>
<keyword evidence="2" id="KW-0472">Membrane</keyword>
<organism evidence="3 4">
    <name type="scientific">Lachancea fermentati</name>
    <name type="common">Zygosaccharomyces fermentati</name>
    <dbReference type="NCBI Taxonomy" id="4955"/>
    <lineage>
        <taxon>Eukaryota</taxon>
        <taxon>Fungi</taxon>
        <taxon>Dikarya</taxon>
        <taxon>Ascomycota</taxon>
        <taxon>Saccharomycotina</taxon>
        <taxon>Saccharomycetes</taxon>
        <taxon>Saccharomycetales</taxon>
        <taxon>Saccharomycetaceae</taxon>
        <taxon>Lachancea</taxon>
    </lineage>
</organism>
<feature type="region of interest" description="Disordered" evidence="1">
    <location>
        <begin position="149"/>
        <end position="173"/>
    </location>
</feature>
<dbReference type="OrthoDB" id="2589563at2759"/>
<sequence>MASEKVKDEPTEEELSFPKLANSSSLSSKQSQRPSVELAHTKNSSSYNETLKAPRCLNAYGLKPSTVPPFALDEEIKKLKLRNSQNVNSVLDDEFRKYCKDPFLVSHNEQWNAFIENVGSNVAYMTKGVNGNVTSNGTVYQDTATISSASLDKEKDNNGADSQSTDTETEREQVRKEVFENLDGAWEGDQRLKAVFNEPMLHNYNFTNQQDRSDWTDYLEQVKRFYYGNNESVGNMDRGNVEDENGKVTSFLDRQKAEFKKKKKRWRQLEKRKKQKWQPMLEKMLLDNQYVPLSFRIFIVILCVIALGLAIRIYQNSNSTIDALDVSVPQQASTIMAICVNSIAIFYLIFIAHDEFSGKPLGLRNPFGKLRLILLDLLFIIFSSANLALTFNTLYDKQWVCTSSGDQELPKIGYICRKQRALASFLFVVLSMWVLTFTISIVRVVEKVSSSSPR</sequence>
<feature type="region of interest" description="Disordered" evidence="1">
    <location>
        <begin position="1"/>
        <end position="44"/>
    </location>
</feature>
<dbReference type="PANTHER" id="PTHR36819:SF1">
    <property type="entry name" value="REGULATOR OF PHOSPHOLIPASE D SRF1"/>
    <property type="match status" value="1"/>
</dbReference>
<dbReference type="GO" id="GO:0000324">
    <property type="term" value="C:fungal-type vacuole"/>
    <property type="evidence" value="ECO:0007669"/>
    <property type="project" value="TreeGrafter"/>
</dbReference>
<protein>
    <submittedName>
        <fullName evidence="3">LAFE_0B03752g1_1</fullName>
    </submittedName>
</protein>
<keyword evidence="4" id="KW-1185">Reference proteome</keyword>
<dbReference type="PANTHER" id="PTHR36819">
    <property type="entry name" value="REGULATOR OF PHOSPHOLIPASE D SRF1"/>
    <property type="match status" value="1"/>
</dbReference>